<feature type="region of interest" description="Disordered" evidence="1">
    <location>
        <begin position="82"/>
        <end position="382"/>
    </location>
</feature>
<gene>
    <name evidence="3" type="ORF">B0A55_13061</name>
</gene>
<dbReference type="AlphaFoldDB" id="A0A4U0VT28"/>
<dbReference type="OrthoDB" id="2130750at2759"/>
<feature type="compositionally biased region" description="Low complexity" evidence="1">
    <location>
        <begin position="156"/>
        <end position="181"/>
    </location>
</feature>
<evidence type="ECO:0000259" key="2">
    <source>
        <dbReference type="PROSITE" id="PS50245"/>
    </source>
</evidence>
<proteinExistence type="predicted"/>
<dbReference type="SMART" id="SM01052">
    <property type="entry name" value="CAP_GLY"/>
    <property type="match status" value="1"/>
</dbReference>
<dbReference type="Pfam" id="PF01302">
    <property type="entry name" value="CAP_GLY"/>
    <property type="match status" value="1"/>
</dbReference>
<keyword evidence="4" id="KW-1185">Reference proteome</keyword>
<dbReference type="STRING" id="329884.A0A4U0VT28"/>
<dbReference type="PANTHER" id="PTHR18916">
    <property type="entry name" value="DYNACTIN 1-RELATED MICROTUBULE-BINDING"/>
    <property type="match status" value="1"/>
</dbReference>
<accession>A0A4U0VT28</accession>
<dbReference type="InterPro" id="IPR036859">
    <property type="entry name" value="CAP-Gly_dom_sf"/>
</dbReference>
<feature type="compositionally biased region" description="Acidic residues" evidence="1">
    <location>
        <begin position="247"/>
        <end position="256"/>
    </location>
</feature>
<feature type="compositionally biased region" description="Basic and acidic residues" evidence="1">
    <location>
        <begin position="264"/>
        <end position="277"/>
    </location>
</feature>
<dbReference type="Gene3D" id="2.30.30.190">
    <property type="entry name" value="CAP Gly-rich-like domain"/>
    <property type="match status" value="1"/>
</dbReference>
<feature type="domain" description="CAP-Gly" evidence="2">
    <location>
        <begin position="26"/>
        <end position="68"/>
    </location>
</feature>
<feature type="compositionally biased region" description="Low complexity" evidence="1">
    <location>
        <begin position="205"/>
        <end position="246"/>
    </location>
</feature>
<feature type="compositionally biased region" description="Basic and acidic residues" evidence="1">
    <location>
        <begin position="329"/>
        <end position="372"/>
    </location>
</feature>
<evidence type="ECO:0000313" key="4">
    <source>
        <dbReference type="Proteomes" id="UP000309340"/>
    </source>
</evidence>
<dbReference type="SUPFAM" id="SSF74924">
    <property type="entry name" value="Cap-Gly domain"/>
    <property type="match status" value="1"/>
</dbReference>
<feature type="compositionally biased region" description="Pro residues" evidence="1">
    <location>
        <begin position="288"/>
        <end position="300"/>
    </location>
</feature>
<feature type="non-terminal residue" evidence="3">
    <location>
        <position position="382"/>
    </location>
</feature>
<dbReference type="PROSITE" id="PS00845">
    <property type="entry name" value="CAP_GLY_1"/>
    <property type="match status" value="1"/>
</dbReference>
<dbReference type="Proteomes" id="UP000309340">
    <property type="component" value="Unassembled WGS sequence"/>
</dbReference>
<reference evidence="3 4" key="1">
    <citation type="submission" date="2017-03" db="EMBL/GenBank/DDBJ databases">
        <title>Genomes of endolithic fungi from Antarctica.</title>
        <authorList>
            <person name="Coleine C."/>
            <person name="Masonjones S."/>
            <person name="Stajich J.E."/>
        </authorList>
    </citation>
    <scope>NUCLEOTIDE SEQUENCE [LARGE SCALE GENOMIC DNA]</scope>
    <source>
        <strain evidence="3 4">CCFEE 5184</strain>
    </source>
</reference>
<feature type="compositionally biased region" description="Polar residues" evidence="1">
    <location>
        <begin position="310"/>
        <end position="328"/>
    </location>
</feature>
<organism evidence="3 4">
    <name type="scientific">Friedmanniomyces simplex</name>
    <dbReference type="NCBI Taxonomy" id="329884"/>
    <lineage>
        <taxon>Eukaryota</taxon>
        <taxon>Fungi</taxon>
        <taxon>Dikarya</taxon>
        <taxon>Ascomycota</taxon>
        <taxon>Pezizomycotina</taxon>
        <taxon>Dothideomycetes</taxon>
        <taxon>Dothideomycetidae</taxon>
        <taxon>Mycosphaerellales</taxon>
        <taxon>Teratosphaeriaceae</taxon>
        <taxon>Friedmanniomyces</taxon>
    </lineage>
</organism>
<comment type="caution">
    <text evidence="3">The sequence shown here is derived from an EMBL/GenBank/DDBJ whole genome shotgun (WGS) entry which is preliminary data.</text>
</comment>
<feature type="compositionally biased region" description="Polar residues" evidence="1">
    <location>
        <begin position="86"/>
        <end position="95"/>
    </location>
</feature>
<dbReference type="PROSITE" id="PS50245">
    <property type="entry name" value="CAP_GLY_2"/>
    <property type="match status" value="1"/>
</dbReference>
<dbReference type="EMBL" id="NAJQ01001803">
    <property type="protein sequence ID" value="TKA52644.1"/>
    <property type="molecule type" value="Genomic_DNA"/>
</dbReference>
<evidence type="ECO:0000256" key="1">
    <source>
        <dbReference type="SAM" id="MobiDB-lite"/>
    </source>
</evidence>
<protein>
    <recommendedName>
        <fullName evidence="2">CAP-Gly domain-containing protein</fullName>
    </recommendedName>
</protein>
<feature type="compositionally biased region" description="Polar residues" evidence="1">
    <location>
        <begin position="135"/>
        <end position="155"/>
    </location>
</feature>
<name>A0A4U0VT28_9PEZI</name>
<evidence type="ECO:0000313" key="3">
    <source>
        <dbReference type="EMBL" id="TKA52644.1"/>
    </source>
</evidence>
<dbReference type="InterPro" id="IPR000938">
    <property type="entry name" value="CAP-Gly_domain"/>
</dbReference>
<sequence>MNASTLSVGQKIELNDNRIATIRFLGPTHFQTGDWVGVELEEATGKNDGSVKGERYFDCAQEYGMFLRPGGIRQVIEQPKARPANGITTKSSRPSSVHAGVNGLKKQAAGGGPDRRASAISGSPTPGARLGTGIRSPTKQLASNGTSTASTSRTNTPPGRNRPAAAPATRPRPSLAPPTSSGPGRRTSILPGTSSAAAPRPPRPSLALPSTSGRAPSARSPPGRPPAARAPQSRPQEAPRMSSTTEETADDEDDDERPSAVSPKPERQAHESEQGDREVEEEPVKPNFAPPPIPPDPPPQTRSRRPSSPTGASIHSQRTIRSTTASNRQIEELEAKVRLLERKRMEDRDVKKSLEQAQQERDQYKGIIEKLQNKYRPQQQEI</sequence>